<dbReference type="GO" id="GO:0008881">
    <property type="term" value="F:glutamate racemase activity"/>
    <property type="evidence" value="ECO:0007669"/>
    <property type="project" value="UniProtKB-UniRule"/>
</dbReference>
<dbReference type="EMBL" id="LIRB01000122">
    <property type="protein sequence ID" value="KWX78011.1"/>
    <property type="molecule type" value="Genomic_DNA"/>
</dbReference>
<feature type="binding site" evidence="7">
    <location>
        <begin position="7"/>
        <end position="8"/>
    </location>
    <ligand>
        <name>substrate</name>
    </ligand>
</feature>
<dbReference type="PANTHER" id="PTHR21198">
    <property type="entry name" value="GLUTAMATE RACEMASE"/>
    <property type="match status" value="1"/>
</dbReference>
<dbReference type="PROSITE" id="PS00923">
    <property type="entry name" value="ASP_GLU_RACEMASE_1"/>
    <property type="match status" value="1"/>
</dbReference>
<dbReference type="SUPFAM" id="SSF53681">
    <property type="entry name" value="Aspartate/glutamate racemase"/>
    <property type="match status" value="2"/>
</dbReference>
<dbReference type="PATRIC" id="fig|483937.3.peg.2979"/>
<sequence>MRIGFFDSGIGGMTVLHQALKFLPYEDYLFYADTKHVPYGEKSKEEVREYIIHAVEFIAKHNVKALVIACNTATSIVIEELRNLYSFPILGIEPAVKPAIDNMAGRQKKVLVLATNLTLKEKKYHDLVQRIDSEDIVDSLALPGLVQFAENFEFNENRVIPYLEKELSSFDLQQYGTVVLGCTHFPYFEGILRKVFPEEVDFISGSIGTAKNLKRILESKKLVNQGTGNIQYFKSGIEVQDSFSLSNYQKFFQILDGYYAEN</sequence>
<feature type="binding site" evidence="7">
    <location>
        <begin position="183"/>
        <end position="184"/>
    </location>
    <ligand>
        <name>substrate</name>
    </ligand>
</feature>
<gene>
    <name evidence="7" type="primary">murI</name>
    <name evidence="8" type="ORF">AMQ84_11115</name>
</gene>
<dbReference type="OrthoDB" id="9801055at2"/>
<evidence type="ECO:0000256" key="5">
    <source>
        <dbReference type="ARBA" id="ARBA00023235"/>
    </source>
</evidence>
<comment type="catalytic activity">
    <reaction evidence="1 7">
        <text>L-glutamate = D-glutamate</text>
        <dbReference type="Rhea" id="RHEA:12813"/>
        <dbReference type="ChEBI" id="CHEBI:29985"/>
        <dbReference type="ChEBI" id="CHEBI:29986"/>
        <dbReference type="EC" id="5.1.1.3"/>
    </reaction>
</comment>
<keyword evidence="9" id="KW-1185">Reference proteome</keyword>
<dbReference type="Gene3D" id="3.40.50.1860">
    <property type="match status" value="2"/>
</dbReference>
<dbReference type="HAMAP" id="MF_00258">
    <property type="entry name" value="Glu_racemase"/>
    <property type="match status" value="1"/>
</dbReference>
<evidence type="ECO:0000256" key="7">
    <source>
        <dbReference type="HAMAP-Rule" id="MF_00258"/>
    </source>
</evidence>
<dbReference type="InterPro" id="IPR015942">
    <property type="entry name" value="Asp/Glu/hydantoin_racemase"/>
</dbReference>
<organism evidence="8 9">
    <name type="scientific">Paenibacillus riograndensis</name>
    <dbReference type="NCBI Taxonomy" id="483937"/>
    <lineage>
        <taxon>Bacteria</taxon>
        <taxon>Bacillati</taxon>
        <taxon>Bacillota</taxon>
        <taxon>Bacilli</taxon>
        <taxon>Bacillales</taxon>
        <taxon>Paenibacillaceae</taxon>
        <taxon>Paenibacillus</taxon>
        <taxon>Paenibacillus sonchi group</taxon>
    </lineage>
</organism>
<feature type="active site" description="Proton donor/acceptor" evidence="7">
    <location>
        <position position="70"/>
    </location>
</feature>
<feature type="binding site" evidence="7">
    <location>
        <begin position="39"/>
        <end position="40"/>
    </location>
    <ligand>
        <name>substrate</name>
    </ligand>
</feature>
<keyword evidence="5 7" id="KW-0413">Isomerase</keyword>
<dbReference type="Pfam" id="PF01177">
    <property type="entry name" value="Asp_Glu_race"/>
    <property type="match status" value="1"/>
</dbReference>
<feature type="active site" description="Proton donor/acceptor" evidence="7">
    <location>
        <position position="182"/>
    </location>
</feature>
<dbReference type="NCBIfam" id="TIGR00067">
    <property type="entry name" value="glut_race"/>
    <property type="match status" value="1"/>
</dbReference>
<evidence type="ECO:0000256" key="2">
    <source>
        <dbReference type="ARBA" id="ARBA00013090"/>
    </source>
</evidence>
<comment type="pathway">
    <text evidence="7">Cell wall biogenesis; peptidoglycan biosynthesis.</text>
</comment>
<keyword evidence="3 7" id="KW-0133">Cell shape</keyword>
<dbReference type="InterPro" id="IPR004391">
    <property type="entry name" value="Glu_race"/>
</dbReference>
<feature type="binding site" evidence="7">
    <location>
        <begin position="71"/>
        <end position="72"/>
    </location>
    <ligand>
        <name>substrate</name>
    </ligand>
</feature>
<dbReference type="FunFam" id="3.40.50.1860:FF:000001">
    <property type="entry name" value="Glutamate racemase"/>
    <property type="match status" value="1"/>
</dbReference>
<dbReference type="UniPathway" id="UPA00219"/>
<dbReference type="GO" id="GO:0009252">
    <property type="term" value="P:peptidoglycan biosynthetic process"/>
    <property type="evidence" value="ECO:0007669"/>
    <property type="project" value="UniProtKB-UniRule"/>
</dbReference>
<dbReference type="Proteomes" id="UP000070475">
    <property type="component" value="Unassembled WGS sequence"/>
</dbReference>
<evidence type="ECO:0000313" key="9">
    <source>
        <dbReference type="Proteomes" id="UP000070475"/>
    </source>
</evidence>
<accession>A0A132U382</accession>
<comment type="function">
    <text evidence="7">Provides the (R)-glutamate required for cell wall biosynthesis.</text>
</comment>
<dbReference type="AlphaFoldDB" id="A0A132U382"/>
<dbReference type="GO" id="GO:0071555">
    <property type="term" value="P:cell wall organization"/>
    <property type="evidence" value="ECO:0007669"/>
    <property type="project" value="UniProtKB-KW"/>
</dbReference>
<dbReference type="InterPro" id="IPR018187">
    <property type="entry name" value="Asp/Glu_racemase_AS_1"/>
</dbReference>
<dbReference type="PANTHER" id="PTHR21198:SF3">
    <property type="entry name" value="GLUTAMATE RACEMASE"/>
    <property type="match status" value="1"/>
</dbReference>
<proteinExistence type="inferred from homology"/>
<comment type="similarity">
    <text evidence="7">Belongs to the aspartate/glutamate racemases family.</text>
</comment>
<dbReference type="InterPro" id="IPR001920">
    <property type="entry name" value="Asp/Glu_race"/>
</dbReference>
<dbReference type="GO" id="GO:0008360">
    <property type="term" value="P:regulation of cell shape"/>
    <property type="evidence" value="ECO:0007669"/>
    <property type="project" value="UniProtKB-KW"/>
</dbReference>
<reference evidence="8 9" key="1">
    <citation type="submission" date="2015-08" db="EMBL/GenBank/DDBJ databases">
        <title>Genomes of Paenibacillus riograndensis.</title>
        <authorList>
            <person name="Sant'Anna F.H."/>
            <person name="Souza R."/>
            <person name="Ambrosini A."/>
            <person name="Bach E."/>
            <person name="Fernandes G."/>
            <person name="Balsanelli E."/>
            <person name="Baura V.A."/>
            <person name="Pedrosa F.O."/>
            <person name="Souza E.M."/>
            <person name="Passaglia L."/>
        </authorList>
    </citation>
    <scope>NUCLEOTIDE SEQUENCE [LARGE SCALE GENOMIC DNA]</scope>
    <source>
        <strain evidence="8 9">CAS34</strain>
    </source>
</reference>
<evidence type="ECO:0000256" key="1">
    <source>
        <dbReference type="ARBA" id="ARBA00001602"/>
    </source>
</evidence>
<comment type="caution">
    <text evidence="8">The sequence shown here is derived from an EMBL/GenBank/DDBJ whole genome shotgun (WGS) entry which is preliminary data.</text>
</comment>
<dbReference type="RefSeq" id="WP_060860424.1">
    <property type="nucleotide sequence ID" value="NZ_LIRB01000122.1"/>
</dbReference>
<evidence type="ECO:0000256" key="4">
    <source>
        <dbReference type="ARBA" id="ARBA00022984"/>
    </source>
</evidence>
<evidence type="ECO:0000256" key="3">
    <source>
        <dbReference type="ARBA" id="ARBA00022960"/>
    </source>
</evidence>
<keyword evidence="4 7" id="KW-0573">Peptidoglycan synthesis</keyword>
<protein>
    <recommendedName>
        <fullName evidence="2 7">Glutamate racemase</fullName>
        <ecNumber evidence="2 7">5.1.1.3</ecNumber>
    </recommendedName>
</protein>
<evidence type="ECO:0000256" key="6">
    <source>
        <dbReference type="ARBA" id="ARBA00023316"/>
    </source>
</evidence>
<name>A0A132U382_9BACL</name>
<keyword evidence="6 7" id="KW-0961">Cell wall biogenesis/degradation</keyword>
<evidence type="ECO:0000313" key="8">
    <source>
        <dbReference type="EMBL" id="KWX78011.1"/>
    </source>
</evidence>
<dbReference type="EC" id="5.1.1.3" evidence="2 7"/>